<sequence>MCMGCDTARVPRLKHVSYKRLVRAQVIRRLYILQYSFILIILLPFVLITDPPFDSDIHSANSDKHFLLESDWKPDPIEALCQRGSWRRKLDLLSMLVSIYGSKKAFLVEYKQLLSQRLLRQRSFHTARELRNLELLKLRFGEQNLHECEVSRLVFPLIEFLKVLLFSYLVMKFMKSMNKPQTLYLMLLIITMVLSVNECDFIYLTRNTFWYFGSKL</sequence>
<proteinExistence type="predicted"/>
<dbReference type="GO" id="GO:0070979">
    <property type="term" value="P:protein K11-linked ubiquitination"/>
    <property type="evidence" value="ECO:0007669"/>
    <property type="project" value="TreeGrafter"/>
</dbReference>
<dbReference type="GO" id="GO:0007091">
    <property type="term" value="P:metaphase/anaphase transition of mitotic cell cycle"/>
    <property type="evidence" value="ECO:0007669"/>
    <property type="project" value="TreeGrafter"/>
</dbReference>
<organism evidence="2 3">
    <name type="scientific">Schistosoma margrebowiei</name>
    <dbReference type="NCBI Taxonomy" id="48269"/>
    <lineage>
        <taxon>Eukaryota</taxon>
        <taxon>Metazoa</taxon>
        <taxon>Spiralia</taxon>
        <taxon>Lophotrochozoa</taxon>
        <taxon>Platyhelminthes</taxon>
        <taxon>Trematoda</taxon>
        <taxon>Digenea</taxon>
        <taxon>Strigeidida</taxon>
        <taxon>Schistosomatoidea</taxon>
        <taxon>Schistosomatidae</taxon>
        <taxon>Schistosoma</taxon>
    </lineage>
</organism>
<dbReference type="GO" id="GO:0005680">
    <property type="term" value="C:anaphase-promoting complex"/>
    <property type="evidence" value="ECO:0007669"/>
    <property type="project" value="TreeGrafter"/>
</dbReference>
<keyword evidence="1" id="KW-0812">Transmembrane</keyword>
<dbReference type="InterPro" id="IPR044554">
    <property type="entry name" value="ANAPC2"/>
</dbReference>
<keyword evidence="3" id="KW-1185">Reference proteome</keyword>
<dbReference type="InterPro" id="IPR036317">
    <property type="entry name" value="Cullin_homology_sf"/>
</dbReference>
<dbReference type="PANTHER" id="PTHR45957">
    <property type="entry name" value="ANAPHASE-PROMOTING COMPLEX SUBUNIT 2"/>
    <property type="match status" value="1"/>
</dbReference>
<evidence type="ECO:0000313" key="2">
    <source>
        <dbReference type="EMBL" id="VDO62336.1"/>
    </source>
</evidence>
<keyword evidence="1" id="KW-0472">Membrane</keyword>
<feature type="transmembrane region" description="Helical" evidence="1">
    <location>
        <begin position="183"/>
        <end position="204"/>
    </location>
</feature>
<dbReference type="SUPFAM" id="SSF75632">
    <property type="entry name" value="Cullin homology domain"/>
    <property type="match status" value="1"/>
</dbReference>
<dbReference type="Proteomes" id="UP000277204">
    <property type="component" value="Unassembled WGS sequence"/>
</dbReference>
<dbReference type="EMBL" id="UZAI01001475">
    <property type="protein sequence ID" value="VDO62336.1"/>
    <property type="molecule type" value="Genomic_DNA"/>
</dbReference>
<dbReference type="AlphaFoldDB" id="A0A3P7WNT0"/>
<keyword evidence="1" id="KW-1133">Transmembrane helix</keyword>
<dbReference type="Gene3D" id="1.20.1310.10">
    <property type="entry name" value="Cullin Repeats"/>
    <property type="match status" value="1"/>
</dbReference>
<gene>
    <name evidence="2" type="ORF">SMRZ_LOCUS4599</name>
</gene>
<name>A0A3P7WNT0_9TREM</name>
<dbReference type="PANTHER" id="PTHR45957:SF1">
    <property type="entry name" value="ANAPHASE-PROMOTING COMPLEX SUBUNIT 2"/>
    <property type="match status" value="1"/>
</dbReference>
<evidence type="ECO:0000313" key="3">
    <source>
        <dbReference type="Proteomes" id="UP000277204"/>
    </source>
</evidence>
<feature type="transmembrane region" description="Helical" evidence="1">
    <location>
        <begin position="30"/>
        <end position="48"/>
    </location>
</feature>
<feature type="transmembrane region" description="Helical" evidence="1">
    <location>
        <begin position="153"/>
        <end position="171"/>
    </location>
</feature>
<reference evidence="2 3" key="1">
    <citation type="submission" date="2018-11" db="EMBL/GenBank/DDBJ databases">
        <authorList>
            <consortium name="Pathogen Informatics"/>
        </authorList>
    </citation>
    <scope>NUCLEOTIDE SEQUENCE [LARGE SCALE GENOMIC DNA]</scope>
    <source>
        <strain evidence="2 3">Zambia</strain>
    </source>
</reference>
<accession>A0A3P7WNT0</accession>
<protein>
    <submittedName>
        <fullName evidence="2">Uncharacterized protein</fullName>
    </submittedName>
</protein>
<evidence type="ECO:0000256" key="1">
    <source>
        <dbReference type="SAM" id="Phobius"/>
    </source>
</evidence>